<dbReference type="RefSeq" id="XP_024578791.1">
    <property type="nucleotide sequence ID" value="XM_024728300.1"/>
</dbReference>
<organism evidence="1 2">
    <name type="scientific">Plasmopara halstedii</name>
    <name type="common">Downy mildew of sunflower</name>
    <dbReference type="NCBI Taxonomy" id="4781"/>
    <lineage>
        <taxon>Eukaryota</taxon>
        <taxon>Sar</taxon>
        <taxon>Stramenopiles</taxon>
        <taxon>Oomycota</taxon>
        <taxon>Peronosporomycetes</taxon>
        <taxon>Peronosporales</taxon>
        <taxon>Peronosporaceae</taxon>
        <taxon>Plasmopara</taxon>
    </lineage>
</organism>
<dbReference type="GeneID" id="36407755"/>
<dbReference type="EMBL" id="CCYD01000645">
    <property type="protein sequence ID" value="CEG42422.1"/>
    <property type="molecule type" value="Genomic_DNA"/>
</dbReference>
<accession>A0A0P1AM55</accession>
<dbReference type="Proteomes" id="UP000054928">
    <property type="component" value="Unassembled WGS sequence"/>
</dbReference>
<name>A0A0P1AM55_PLAHL</name>
<dbReference type="AlphaFoldDB" id="A0A0P1AM55"/>
<evidence type="ECO:0000313" key="1">
    <source>
        <dbReference type="EMBL" id="CEG42422.1"/>
    </source>
</evidence>
<evidence type="ECO:0000313" key="2">
    <source>
        <dbReference type="Proteomes" id="UP000054928"/>
    </source>
</evidence>
<keyword evidence="2" id="KW-1185">Reference proteome</keyword>
<proteinExistence type="predicted"/>
<sequence length="100" mass="11463">MTMESRELFGVFEMPKNYVFGRILTDFSCYPPSCTKVLLRLCSFSSQNYNQVDLNQWTSGISTMASKRRPSLRVVCVMFRTSSASTNTYRLLPGSTLRVR</sequence>
<protein>
    <submittedName>
        <fullName evidence="1">Uncharacterized protein</fullName>
    </submittedName>
</protein>
<reference evidence="2" key="1">
    <citation type="submission" date="2014-09" db="EMBL/GenBank/DDBJ databases">
        <authorList>
            <person name="Sharma Rahul"/>
            <person name="Thines Marco"/>
        </authorList>
    </citation>
    <scope>NUCLEOTIDE SEQUENCE [LARGE SCALE GENOMIC DNA]</scope>
</reference>